<accession>A0AAV7XZB6</accession>
<protein>
    <recommendedName>
        <fullName evidence="7">BHLH domain-containing protein</fullName>
    </recommendedName>
</protein>
<evidence type="ECO:0000259" key="7">
    <source>
        <dbReference type="PROSITE" id="PS50888"/>
    </source>
</evidence>
<comment type="subcellular location">
    <subcellularLocation>
        <location evidence="1">Nucleus</location>
    </subcellularLocation>
</comment>
<dbReference type="AlphaFoldDB" id="A0AAV7XZB6"/>
<dbReference type="GO" id="GO:0000981">
    <property type="term" value="F:DNA-binding transcription factor activity, RNA polymerase II-specific"/>
    <property type="evidence" value="ECO:0007669"/>
    <property type="project" value="TreeGrafter"/>
</dbReference>
<dbReference type="EMBL" id="JAPTSV010000002">
    <property type="protein sequence ID" value="KAJ1530542.1"/>
    <property type="molecule type" value="Genomic_DNA"/>
</dbReference>
<feature type="region of interest" description="Disordered" evidence="6">
    <location>
        <begin position="126"/>
        <end position="147"/>
    </location>
</feature>
<dbReference type="SMART" id="SM00353">
    <property type="entry name" value="HLH"/>
    <property type="match status" value="1"/>
</dbReference>
<dbReference type="Pfam" id="PF00010">
    <property type="entry name" value="HLH"/>
    <property type="match status" value="1"/>
</dbReference>
<keyword evidence="4" id="KW-0804">Transcription</keyword>
<dbReference type="PROSITE" id="PS50888">
    <property type="entry name" value="BHLH"/>
    <property type="match status" value="1"/>
</dbReference>
<keyword evidence="9" id="KW-1185">Reference proteome</keyword>
<keyword evidence="3" id="KW-0238">DNA-binding</keyword>
<evidence type="ECO:0000256" key="5">
    <source>
        <dbReference type="ARBA" id="ARBA00023242"/>
    </source>
</evidence>
<reference evidence="8" key="1">
    <citation type="submission" date="2022-12" db="EMBL/GenBank/DDBJ databases">
        <title>Chromosome-level genome assembly of the bean flower thrips Megalurothrips usitatus.</title>
        <authorList>
            <person name="Ma L."/>
            <person name="Liu Q."/>
            <person name="Li H."/>
            <person name="Cai W."/>
        </authorList>
    </citation>
    <scope>NUCLEOTIDE SEQUENCE</scope>
    <source>
        <strain evidence="8">Cailab_2022a</strain>
    </source>
</reference>
<feature type="domain" description="BHLH" evidence="7">
    <location>
        <begin position="154"/>
        <end position="206"/>
    </location>
</feature>
<evidence type="ECO:0000256" key="4">
    <source>
        <dbReference type="ARBA" id="ARBA00023163"/>
    </source>
</evidence>
<evidence type="ECO:0000256" key="2">
    <source>
        <dbReference type="ARBA" id="ARBA00023015"/>
    </source>
</evidence>
<keyword evidence="2" id="KW-0805">Transcription regulation</keyword>
<dbReference type="Gene3D" id="4.10.280.10">
    <property type="entry name" value="Helix-loop-helix DNA-binding domain"/>
    <property type="match status" value="1"/>
</dbReference>
<evidence type="ECO:0000256" key="1">
    <source>
        <dbReference type="ARBA" id="ARBA00004123"/>
    </source>
</evidence>
<evidence type="ECO:0000256" key="6">
    <source>
        <dbReference type="SAM" id="MobiDB-lite"/>
    </source>
</evidence>
<dbReference type="Proteomes" id="UP001075354">
    <property type="component" value="Chromosome 2"/>
</dbReference>
<evidence type="ECO:0000313" key="8">
    <source>
        <dbReference type="EMBL" id="KAJ1530542.1"/>
    </source>
</evidence>
<feature type="compositionally biased region" description="Low complexity" evidence="6">
    <location>
        <begin position="134"/>
        <end position="144"/>
    </location>
</feature>
<dbReference type="InterPro" id="IPR011598">
    <property type="entry name" value="bHLH_dom"/>
</dbReference>
<evidence type="ECO:0000256" key="3">
    <source>
        <dbReference type="ARBA" id="ARBA00023125"/>
    </source>
</evidence>
<proteinExistence type="predicted"/>
<keyword evidence="5" id="KW-0539">Nucleus</keyword>
<gene>
    <name evidence="8" type="ORF">ONE63_005430</name>
</gene>
<dbReference type="GO" id="GO:0000977">
    <property type="term" value="F:RNA polymerase II transcription regulatory region sequence-specific DNA binding"/>
    <property type="evidence" value="ECO:0007669"/>
    <property type="project" value="TreeGrafter"/>
</dbReference>
<sequence>MAYVPAAPRPVSFLHAKALGDGGSPYYWSDMSHGVSPMGPMASMVTVSPAPSSLTPPRSEDDGYYYNTHHPYHPHQDVHAHEHAHEHAVEHAMEHAMEHAVHAPHASQLYAPPVFNSGVLVCSSDGPGSGGGARPRPAGLAHPAQGPPVMRVVRRRNTANKKERRRTQSINNAYADLRDCIPNVPVDTKLSKIKTLRLAASYIAYLAGILESGDTSAAGHGFRAELLTQAGGRRQSRRSGDLVGSPSDCADGGKAKGRTGWPEHVWALELKQEQV</sequence>
<evidence type="ECO:0000313" key="9">
    <source>
        <dbReference type="Proteomes" id="UP001075354"/>
    </source>
</evidence>
<dbReference type="CDD" id="cd11466">
    <property type="entry name" value="bHLH_TS_HAND"/>
    <property type="match status" value="1"/>
</dbReference>
<comment type="caution">
    <text evidence="8">The sequence shown here is derived from an EMBL/GenBank/DDBJ whole genome shotgun (WGS) entry which is preliminary data.</text>
</comment>
<name>A0AAV7XZB6_9NEOP</name>
<dbReference type="GO" id="GO:0032502">
    <property type="term" value="P:developmental process"/>
    <property type="evidence" value="ECO:0007669"/>
    <property type="project" value="TreeGrafter"/>
</dbReference>
<organism evidence="8 9">
    <name type="scientific">Megalurothrips usitatus</name>
    <name type="common">bean blossom thrips</name>
    <dbReference type="NCBI Taxonomy" id="439358"/>
    <lineage>
        <taxon>Eukaryota</taxon>
        <taxon>Metazoa</taxon>
        <taxon>Ecdysozoa</taxon>
        <taxon>Arthropoda</taxon>
        <taxon>Hexapoda</taxon>
        <taxon>Insecta</taxon>
        <taxon>Pterygota</taxon>
        <taxon>Neoptera</taxon>
        <taxon>Paraneoptera</taxon>
        <taxon>Thysanoptera</taxon>
        <taxon>Terebrantia</taxon>
        <taxon>Thripoidea</taxon>
        <taxon>Thripidae</taxon>
        <taxon>Megalurothrips</taxon>
    </lineage>
</organism>
<dbReference type="GO" id="GO:0046983">
    <property type="term" value="F:protein dimerization activity"/>
    <property type="evidence" value="ECO:0007669"/>
    <property type="project" value="InterPro"/>
</dbReference>
<dbReference type="InterPro" id="IPR050283">
    <property type="entry name" value="E-box_TF_Regulators"/>
</dbReference>
<dbReference type="SUPFAM" id="SSF47459">
    <property type="entry name" value="HLH, helix-loop-helix DNA-binding domain"/>
    <property type="match status" value="1"/>
</dbReference>
<dbReference type="InterPro" id="IPR036638">
    <property type="entry name" value="HLH_DNA-bd_sf"/>
</dbReference>
<dbReference type="PANTHER" id="PTHR23349:SF68">
    <property type="entry name" value="FI14601P"/>
    <property type="match status" value="1"/>
</dbReference>
<dbReference type="FunFam" id="4.10.280.10:FF:000010">
    <property type="entry name" value="Scleraxis bHLH transcription factor"/>
    <property type="match status" value="1"/>
</dbReference>
<dbReference type="GO" id="GO:0005634">
    <property type="term" value="C:nucleus"/>
    <property type="evidence" value="ECO:0007669"/>
    <property type="project" value="UniProtKB-SubCell"/>
</dbReference>
<feature type="region of interest" description="Disordered" evidence="6">
    <location>
        <begin position="229"/>
        <end position="260"/>
    </location>
</feature>
<dbReference type="PANTHER" id="PTHR23349">
    <property type="entry name" value="BASIC HELIX-LOOP-HELIX TRANSCRIPTION FACTOR, TWIST"/>
    <property type="match status" value="1"/>
</dbReference>